<comment type="caution">
    <text evidence="4">The sequence shown here is derived from an EMBL/GenBank/DDBJ whole genome shotgun (WGS) entry which is preliminary data.</text>
</comment>
<dbReference type="InterPro" id="IPR036291">
    <property type="entry name" value="NAD(P)-bd_dom_sf"/>
</dbReference>
<dbReference type="InterPro" id="IPR002347">
    <property type="entry name" value="SDR_fam"/>
</dbReference>
<gene>
    <name evidence="4" type="ORF">GGR17_001588</name>
</gene>
<accession>A0A840CI19</accession>
<evidence type="ECO:0000313" key="5">
    <source>
        <dbReference type="Proteomes" id="UP000585681"/>
    </source>
</evidence>
<dbReference type="PANTHER" id="PTHR43669:SF3">
    <property type="entry name" value="ALCOHOL DEHYDROGENASE, PUTATIVE (AFU_ORTHOLOGUE AFUA_3G03445)-RELATED"/>
    <property type="match status" value="1"/>
</dbReference>
<evidence type="ECO:0000256" key="1">
    <source>
        <dbReference type="ARBA" id="ARBA00006484"/>
    </source>
</evidence>
<dbReference type="PRINTS" id="PR00081">
    <property type="entry name" value="GDHRDH"/>
</dbReference>
<dbReference type="Gene3D" id="3.40.50.720">
    <property type="entry name" value="NAD(P)-binding Rossmann-like Domain"/>
    <property type="match status" value="1"/>
</dbReference>
<evidence type="ECO:0000256" key="3">
    <source>
        <dbReference type="RuleBase" id="RU000363"/>
    </source>
</evidence>
<sequence length="251" mass="25833">MADMNGKSVLITGASRGIGASAARVFAAAGAQVALVARSGAALDQLAAEIGPAALAISCDVSRYGDVEQAVRTAVDRFGGLDVLINNAGVIEPIAPMLEVDPAAWGQVIDINLKGVFHGMRAAVPVMVAAGGGTVLTISSGAAHSALEGWSHYCTSKAGDAMLTMCLDKETRGKGIRAMGLSPGTVATRMQREIKASGLNPVSALDWSDHIPPDWPAKALLWMCSADADEFVGQEISLRDPAIRARVGVGQ</sequence>
<keyword evidence="2" id="KW-0560">Oxidoreductase</keyword>
<comment type="similarity">
    <text evidence="1 3">Belongs to the short-chain dehydrogenases/reductases (SDR) family.</text>
</comment>
<dbReference type="PANTHER" id="PTHR43669">
    <property type="entry name" value="5-KETO-D-GLUCONATE 5-REDUCTASE"/>
    <property type="match status" value="1"/>
</dbReference>
<name>A0A840CI19_9RHOB</name>
<dbReference type="FunFam" id="3.40.50.720:FF:000084">
    <property type="entry name" value="Short-chain dehydrogenase reductase"/>
    <property type="match status" value="1"/>
</dbReference>
<evidence type="ECO:0000313" key="4">
    <source>
        <dbReference type="EMBL" id="MBB4021797.1"/>
    </source>
</evidence>
<dbReference type="RefSeq" id="WP_054540137.1">
    <property type="nucleotide sequence ID" value="NZ_JACIEQ010000001.1"/>
</dbReference>
<dbReference type="Pfam" id="PF00106">
    <property type="entry name" value="adh_short"/>
    <property type="match status" value="1"/>
</dbReference>
<proteinExistence type="inferred from homology"/>
<dbReference type="PRINTS" id="PR00080">
    <property type="entry name" value="SDRFAMILY"/>
</dbReference>
<dbReference type="EMBL" id="JACIEQ010000001">
    <property type="protein sequence ID" value="MBB4021797.1"/>
    <property type="molecule type" value="Genomic_DNA"/>
</dbReference>
<dbReference type="SUPFAM" id="SSF51735">
    <property type="entry name" value="NAD(P)-binding Rossmann-fold domains"/>
    <property type="match status" value="1"/>
</dbReference>
<reference evidence="4" key="1">
    <citation type="submission" date="2020-08" db="EMBL/GenBank/DDBJ databases">
        <title>Genomic Encyclopedia of Type Strains, Phase IV (KMG-IV): sequencing the most valuable type-strain genomes for metagenomic binning, comparative biology and taxonomic classification.</title>
        <authorList>
            <person name="Goeker M."/>
        </authorList>
    </citation>
    <scope>NUCLEOTIDE SEQUENCE [LARGE SCALE GENOMIC DNA]</scope>
    <source>
        <strain evidence="4">DSM 105040</strain>
    </source>
</reference>
<organism evidence="4 5">
    <name type="scientific">Actibacterium naphthalenivorans</name>
    <dbReference type="NCBI Taxonomy" id="1614693"/>
    <lineage>
        <taxon>Bacteria</taxon>
        <taxon>Pseudomonadati</taxon>
        <taxon>Pseudomonadota</taxon>
        <taxon>Alphaproteobacteria</taxon>
        <taxon>Rhodobacterales</taxon>
        <taxon>Roseobacteraceae</taxon>
        <taxon>Actibacterium</taxon>
    </lineage>
</organism>
<keyword evidence="5" id="KW-1185">Reference proteome</keyword>
<dbReference type="AlphaFoldDB" id="A0A840CI19"/>
<dbReference type="GO" id="GO:0016491">
    <property type="term" value="F:oxidoreductase activity"/>
    <property type="evidence" value="ECO:0007669"/>
    <property type="project" value="UniProtKB-KW"/>
</dbReference>
<evidence type="ECO:0000256" key="2">
    <source>
        <dbReference type="ARBA" id="ARBA00023002"/>
    </source>
</evidence>
<dbReference type="CDD" id="cd05233">
    <property type="entry name" value="SDR_c"/>
    <property type="match status" value="1"/>
</dbReference>
<protein>
    <submittedName>
        <fullName evidence="4">NAD(P)-dependent dehydrogenase (Short-subunit alcohol dehydrogenase family)</fullName>
    </submittedName>
</protein>
<dbReference type="Proteomes" id="UP000585681">
    <property type="component" value="Unassembled WGS sequence"/>
</dbReference>